<evidence type="ECO:0000313" key="2">
    <source>
        <dbReference type="EMBL" id="UMO76421.1"/>
    </source>
</evidence>
<dbReference type="EMBL" id="OL829978">
    <property type="protein sequence ID" value="UMO76213.1"/>
    <property type="molecule type" value="Genomic_DNA"/>
</dbReference>
<organism evidence="1 3">
    <name type="scientific">Streptomyces phage Tomas</name>
    <dbReference type="NCBI Taxonomy" id="2914443"/>
    <lineage>
        <taxon>Viruses</taxon>
        <taxon>Duplodnaviria</taxon>
        <taxon>Heunggongvirae</taxon>
        <taxon>Uroviricota</taxon>
        <taxon>Caudoviricetes</taxon>
        <taxon>Stanwilliamsviridae</taxon>
        <taxon>Boydwoodruffvirinae</taxon>
        <taxon>Tomasvirus</taxon>
        <taxon>Tomasvirus tomas</taxon>
    </lineage>
</organism>
<gene>
    <name evidence="1" type="primary">22</name>
    <name evidence="2" type="synonym">278</name>
    <name evidence="1" type="ORF">SEA_TOMAS_22</name>
    <name evidence="2" type="ORF">SEA_TOMAS_278</name>
</gene>
<proteinExistence type="predicted"/>
<protein>
    <submittedName>
        <fullName evidence="1">Uncharacterized protein</fullName>
    </submittedName>
</protein>
<dbReference type="GeneID" id="77926742"/>
<dbReference type="RefSeq" id="YP_010651150.1">
    <property type="nucleotide sequence ID" value="NC_070781.1"/>
</dbReference>
<dbReference type="Proteomes" id="UP001202581">
    <property type="component" value="Segment"/>
</dbReference>
<evidence type="ECO:0000313" key="3">
    <source>
        <dbReference type="Proteomes" id="UP001202581"/>
    </source>
</evidence>
<reference evidence="1" key="1">
    <citation type="submission" date="2021-12" db="EMBL/GenBank/DDBJ databases">
        <authorList>
            <person name="Khadka S."/>
            <person name="Uribe D.A."/>
            <person name="Klipsch I.N."/>
            <person name="Rene S.R."/>
            <person name="Jimenez M.L."/>
            <person name="Saini B.K."/>
            <person name="Zugasti M."/>
            <person name="Bullon R.M."/>
            <person name="Sharp C.D."/>
            <person name="Kapinga K.O."/>
            <person name="Warner C.P."/>
            <person name="Sarinana J."/>
            <person name="Jimenez A."/>
            <person name="Layton S.R."/>
            <person name="Nayek S."/>
            <person name="Hughes L.E."/>
            <person name="Garlena R.A."/>
            <person name="Russell D.A."/>
            <person name="Jacobs-Sera D."/>
            <person name="Hatfull G.F."/>
        </authorList>
    </citation>
    <scope>NUCLEOTIDE SEQUENCE</scope>
</reference>
<evidence type="ECO:0000313" key="1">
    <source>
        <dbReference type="EMBL" id="UMO76213.1"/>
    </source>
</evidence>
<keyword evidence="3" id="KW-1185">Reference proteome</keyword>
<name>A0AA49BS12_9CAUD</name>
<accession>A0AA49BS12</accession>
<sequence length="74" mass="8408">MIIVGIDDVFKDADPDPYHISTRIVIEVISDGWIRVGHHNIRECLPAVYTYGQIQRSFVPAKMVECACGGQYLW</sequence>
<dbReference type="EMBL" id="OL829978">
    <property type="protein sequence ID" value="UMO76421.1"/>
    <property type="molecule type" value="Genomic_DNA"/>
</dbReference>
<dbReference type="KEGG" id="vg:77926742"/>